<keyword evidence="1" id="KW-1133">Transmembrane helix</keyword>
<feature type="transmembrane region" description="Helical" evidence="1">
    <location>
        <begin position="35"/>
        <end position="56"/>
    </location>
</feature>
<keyword evidence="1" id="KW-0812">Transmembrane</keyword>
<accession>A0A1F4ZDM3</accession>
<feature type="transmembrane region" description="Helical" evidence="1">
    <location>
        <begin position="63"/>
        <end position="87"/>
    </location>
</feature>
<evidence type="ECO:0000313" key="2">
    <source>
        <dbReference type="EMBL" id="OGD04421.1"/>
    </source>
</evidence>
<dbReference type="STRING" id="1797259.A2989_05330"/>
<evidence type="ECO:0000313" key="3">
    <source>
        <dbReference type="Proteomes" id="UP000177080"/>
    </source>
</evidence>
<dbReference type="AlphaFoldDB" id="A0A1F4ZDM3"/>
<dbReference type="Proteomes" id="UP000177080">
    <property type="component" value="Unassembled WGS sequence"/>
</dbReference>
<protein>
    <submittedName>
        <fullName evidence="2">Uncharacterized protein</fullName>
    </submittedName>
</protein>
<gene>
    <name evidence="2" type="ORF">A2989_05330</name>
</gene>
<evidence type="ECO:0000256" key="1">
    <source>
        <dbReference type="SAM" id="Phobius"/>
    </source>
</evidence>
<dbReference type="EMBL" id="MEXN01000001">
    <property type="protein sequence ID" value="OGD04421.1"/>
    <property type="molecule type" value="Genomic_DNA"/>
</dbReference>
<keyword evidence="1" id="KW-0472">Membrane</keyword>
<proteinExistence type="predicted"/>
<sequence>MNSFFRMMAGLLFLGIGIAGFVPAFLLIYWNVYEWYALLPLGVLVGGSAMGAVGVFSSKRKVLVSGLFAVVCGVLGMILLPALVLFLRGEW</sequence>
<reference evidence="2 3" key="1">
    <citation type="journal article" date="2016" name="Nat. Commun.">
        <title>Thousands of microbial genomes shed light on interconnected biogeochemical processes in an aquifer system.</title>
        <authorList>
            <person name="Anantharaman K."/>
            <person name="Brown C.T."/>
            <person name="Hug L.A."/>
            <person name="Sharon I."/>
            <person name="Castelle C.J."/>
            <person name="Probst A.J."/>
            <person name="Thomas B.C."/>
            <person name="Singh A."/>
            <person name="Wilkins M.J."/>
            <person name="Karaoz U."/>
            <person name="Brodie E.L."/>
            <person name="Williams K.H."/>
            <person name="Hubbard S.S."/>
            <person name="Banfield J.F."/>
        </authorList>
    </citation>
    <scope>NUCLEOTIDE SEQUENCE [LARGE SCALE GENOMIC DNA]</scope>
</reference>
<organism evidence="2 3">
    <name type="scientific">Candidatus Amesbacteria bacterium RIFCSPLOWO2_01_FULL_48_25</name>
    <dbReference type="NCBI Taxonomy" id="1797259"/>
    <lineage>
        <taxon>Bacteria</taxon>
        <taxon>Candidatus Amesiibacteriota</taxon>
    </lineage>
</organism>
<comment type="caution">
    <text evidence="2">The sequence shown here is derived from an EMBL/GenBank/DDBJ whole genome shotgun (WGS) entry which is preliminary data.</text>
</comment>
<feature type="transmembrane region" description="Helical" evidence="1">
    <location>
        <begin position="7"/>
        <end position="29"/>
    </location>
</feature>
<name>A0A1F4ZDM3_9BACT</name>